<gene>
    <name evidence="4" type="ORF">M413DRAFT_155602</name>
</gene>
<comment type="similarity">
    <text evidence="1">Belongs to the helicase family. RecQ subfamily.</text>
</comment>
<evidence type="ECO:0000256" key="2">
    <source>
        <dbReference type="SAM" id="MobiDB-lite"/>
    </source>
</evidence>
<dbReference type="InterPro" id="IPR011545">
    <property type="entry name" value="DEAD/DEAH_box_helicase_dom"/>
</dbReference>
<dbReference type="Gene3D" id="3.40.50.300">
    <property type="entry name" value="P-loop containing nucleotide triphosphate hydrolases"/>
    <property type="match status" value="1"/>
</dbReference>
<reference evidence="5" key="2">
    <citation type="submission" date="2015-01" db="EMBL/GenBank/DDBJ databases">
        <title>Evolutionary Origins and Diversification of the Mycorrhizal Mutualists.</title>
        <authorList>
            <consortium name="DOE Joint Genome Institute"/>
            <consortium name="Mycorrhizal Genomics Consortium"/>
            <person name="Kohler A."/>
            <person name="Kuo A."/>
            <person name="Nagy L.G."/>
            <person name="Floudas D."/>
            <person name="Copeland A."/>
            <person name="Barry K.W."/>
            <person name="Cichocki N."/>
            <person name="Veneault-Fourrey C."/>
            <person name="LaButti K."/>
            <person name="Lindquist E.A."/>
            <person name="Lipzen A."/>
            <person name="Lundell T."/>
            <person name="Morin E."/>
            <person name="Murat C."/>
            <person name="Riley R."/>
            <person name="Ohm R."/>
            <person name="Sun H."/>
            <person name="Tunlid A."/>
            <person name="Henrissat B."/>
            <person name="Grigoriev I.V."/>
            <person name="Hibbett D.S."/>
            <person name="Martin F."/>
        </authorList>
    </citation>
    <scope>NUCLEOTIDE SEQUENCE [LARGE SCALE GENOMIC DNA]</scope>
    <source>
        <strain evidence="5">h7</strain>
    </source>
</reference>
<feature type="domain" description="Helicase ATP-binding" evidence="3">
    <location>
        <begin position="70"/>
        <end position="148"/>
    </location>
</feature>
<dbReference type="GO" id="GO:0005737">
    <property type="term" value="C:cytoplasm"/>
    <property type="evidence" value="ECO:0007669"/>
    <property type="project" value="TreeGrafter"/>
</dbReference>
<proteinExistence type="inferred from homology"/>
<evidence type="ECO:0000259" key="3">
    <source>
        <dbReference type="PROSITE" id="PS51192"/>
    </source>
</evidence>
<dbReference type="GO" id="GO:0005694">
    <property type="term" value="C:chromosome"/>
    <property type="evidence" value="ECO:0007669"/>
    <property type="project" value="TreeGrafter"/>
</dbReference>
<dbReference type="GO" id="GO:0009378">
    <property type="term" value="F:four-way junction helicase activity"/>
    <property type="evidence" value="ECO:0007669"/>
    <property type="project" value="TreeGrafter"/>
</dbReference>
<dbReference type="Proteomes" id="UP000053424">
    <property type="component" value="Unassembled WGS sequence"/>
</dbReference>
<dbReference type="HOGENOM" id="CLU_1759026_0_0_1"/>
<protein>
    <recommendedName>
        <fullName evidence="3">Helicase ATP-binding domain-containing protein</fullName>
    </recommendedName>
</protein>
<dbReference type="EMBL" id="KN831781">
    <property type="protein sequence ID" value="KIM40903.1"/>
    <property type="molecule type" value="Genomic_DNA"/>
</dbReference>
<keyword evidence="5" id="KW-1185">Reference proteome</keyword>
<dbReference type="PROSITE" id="PS51192">
    <property type="entry name" value="HELICASE_ATP_BIND_1"/>
    <property type="match status" value="1"/>
</dbReference>
<dbReference type="GO" id="GO:0000724">
    <property type="term" value="P:double-strand break repair via homologous recombination"/>
    <property type="evidence" value="ECO:0007669"/>
    <property type="project" value="TreeGrafter"/>
</dbReference>
<dbReference type="OrthoDB" id="10261556at2759"/>
<feature type="region of interest" description="Disordered" evidence="2">
    <location>
        <begin position="1"/>
        <end position="30"/>
    </location>
</feature>
<dbReference type="InterPro" id="IPR014001">
    <property type="entry name" value="Helicase_ATP-bd"/>
</dbReference>
<organism evidence="4 5">
    <name type="scientific">Hebeloma cylindrosporum</name>
    <dbReference type="NCBI Taxonomy" id="76867"/>
    <lineage>
        <taxon>Eukaryota</taxon>
        <taxon>Fungi</taxon>
        <taxon>Dikarya</taxon>
        <taxon>Basidiomycota</taxon>
        <taxon>Agaricomycotina</taxon>
        <taxon>Agaricomycetes</taxon>
        <taxon>Agaricomycetidae</taxon>
        <taxon>Agaricales</taxon>
        <taxon>Agaricineae</taxon>
        <taxon>Hymenogastraceae</taxon>
        <taxon>Hebeloma</taxon>
    </lineage>
</organism>
<evidence type="ECO:0000256" key="1">
    <source>
        <dbReference type="ARBA" id="ARBA00005446"/>
    </source>
</evidence>
<dbReference type="PANTHER" id="PTHR13710">
    <property type="entry name" value="DNA HELICASE RECQ FAMILY MEMBER"/>
    <property type="match status" value="1"/>
</dbReference>
<dbReference type="InterPro" id="IPR027417">
    <property type="entry name" value="P-loop_NTPase"/>
</dbReference>
<evidence type="ECO:0000313" key="4">
    <source>
        <dbReference type="EMBL" id="KIM40903.1"/>
    </source>
</evidence>
<accession>A0A0C2XT92</accession>
<dbReference type="GO" id="GO:0043138">
    <property type="term" value="F:3'-5' DNA helicase activity"/>
    <property type="evidence" value="ECO:0007669"/>
    <property type="project" value="TreeGrafter"/>
</dbReference>
<name>A0A0C2XT92_HEBCY</name>
<dbReference type="GO" id="GO:0005524">
    <property type="term" value="F:ATP binding"/>
    <property type="evidence" value="ECO:0007669"/>
    <property type="project" value="InterPro"/>
</dbReference>
<dbReference type="PANTHER" id="PTHR13710:SF152">
    <property type="entry name" value="ATP-DEPENDENT DNA HELICASE Q5"/>
    <property type="match status" value="1"/>
</dbReference>
<dbReference type="GO" id="GO:0003676">
    <property type="term" value="F:nucleic acid binding"/>
    <property type="evidence" value="ECO:0007669"/>
    <property type="project" value="InterPro"/>
</dbReference>
<dbReference type="SUPFAM" id="SSF52540">
    <property type="entry name" value="P-loop containing nucleoside triphosphate hydrolases"/>
    <property type="match status" value="1"/>
</dbReference>
<reference evidence="4 5" key="1">
    <citation type="submission" date="2014-04" db="EMBL/GenBank/DDBJ databases">
        <authorList>
            <consortium name="DOE Joint Genome Institute"/>
            <person name="Kuo A."/>
            <person name="Gay G."/>
            <person name="Dore J."/>
            <person name="Kohler A."/>
            <person name="Nagy L.G."/>
            <person name="Floudas D."/>
            <person name="Copeland A."/>
            <person name="Barry K.W."/>
            <person name="Cichocki N."/>
            <person name="Veneault-Fourrey C."/>
            <person name="LaButti K."/>
            <person name="Lindquist E.A."/>
            <person name="Lipzen A."/>
            <person name="Lundell T."/>
            <person name="Morin E."/>
            <person name="Murat C."/>
            <person name="Sun H."/>
            <person name="Tunlid A."/>
            <person name="Henrissat B."/>
            <person name="Grigoriev I.V."/>
            <person name="Hibbett D.S."/>
            <person name="Martin F."/>
            <person name="Nordberg H.P."/>
            <person name="Cantor M.N."/>
            <person name="Hua S.X."/>
        </authorList>
    </citation>
    <scope>NUCLEOTIDE SEQUENCE [LARGE SCALE GENOMIC DNA]</scope>
    <source>
        <strain evidence="5">h7</strain>
    </source>
</reference>
<dbReference type="GO" id="GO:0005634">
    <property type="term" value="C:nucleus"/>
    <property type="evidence" value="ECO:0007669"/>
    <property type="project" value="TreeGrafter"/>
</dbReference>
<evidence type="ECO:0000313" key="5">
    <source>
        <dbReference type="Proteomes" id="UP000053424"/>
    </source>
</evidence>
<dbReference type="Pfam" id="PF00270">
    <property type="entry name" value="DEAD"/>
    <property type="match status" value="1"/>
</dbReference>
<dbReference type="STRING" id="686832.A0A0C2XT92"/>
<dbReference type="AlphaFoldDB" id="A0A0C2XT92"/>
<sequence>MNHYPEGNGSDSIPAGDPPVYPNLPQTFPSTSKVASKTRRVLSKQDSEDCYRVLTQVFGYAKFKGKQKQIVVAAYCADVLVVAPTGMGKSLCFQIPAVADKRGLSVVVSPLLALMQNQIENLRKKGIEVASLSSQVPREEQEETSTTL</sequence>